<dbReference type="GO" id="GO:0006689">
    <property type="term" value="P:ganglioside catabolic process"/>
    <property type="evidence" value="ECO:0007669"/>
    <property type="project" value="TreeGrafter"/>
</dbReference>
<evidence type="ECO:0000256" key="11">
    <source>
        <dbReference type="ARBA" id="ARBA00043767"/>
    </source>
</evidence>
<accession>A0A4W5JB30</accession>
<evidence type="ECO:0000313" key="19">
    <source>
        <dbReference type="Proteomes" id="UP000314982"/>
    </source>
</evidence>
<proteinExistence type="inferred from homology"/>
<dbReference type="SUPFAM" id="SSF51445">
    <property type="entry name" value="(Trans)glycosidases"/>
    <property type="match status" value="1"/>
</dbReference>
<dbReference type="GO" id="GO:0030203">
    <property type="term" value="P:glycosaminoglycan metabolic process"/>
    <property type="evidence" value="ECO:0007669"/>
    <property type="project" value="TreeGrafter"/>
</dbReference>
<dbReference type="GO" id="GO:0005764">
    <property type="term" value="C:lysosome"/>
    <property type="evidence" value="ECO:0007669"/>
    <property type="project" value="TreeGrafter"/>
</dbReference>
<keyword evidence="19" id="KW-1185">Reference proteome</keyword>
<dbReference type="GO" id="GO:0016020">
    <property type="term" value="C:membrane"/>
    <property type="evidence" value="ECO:0007669"/>
    <property type="project" value="TreeGrafter"/>
</dbReference>
<evidence type="ECO:0000256" key="14">
    <source>
        <dbReference type="ARBA" id="ARBA00046515"/>
    </source>
</evidence>
<evidence type="ECO:0000256" key="2">
    <source>
        <dbReference type="ARBA" id="ARBA00006285"/>
    </source>
</evidence>
<evidence type="ECO:0000256" key="15">
    <source>
        <dbReference type="ARBA" id="ARBA00047301"/>
    </source>
</evidence>
<dbReference type="GO" id="GO:0004563">
    <property type="term" value="F:beta-N-acetylhexosaminidase activity"/>
    <property type="evidence" value="ECO:0007669"/>
    <property type="project" value="UniProtKB-EC"/>
</dbReference>
<comment type="subunit">
    <text evidence="14">There are 3 beta-hexosaminidase isozymes: isozyme A (hexosaminidase A) is a heterodimer composed of one subunit alpha and one subunit beta (chain A and B); isozyme B (hexosaminidase B) is a homodimer of two beta subunits (two chains A and B); isozyme S (hexosaminidase S) is a homodimer of two alpha subunits. The composition of the dimer (isozyme A versus isozyme S) has a significant effect on the substrate specificity of the alpha subunit active site.</text>
</comment>
<evidence type="ECO:0000256" key="13">
    <source>
        <dbReference type="ARBA" id="ARBA00045782"/>
    </source>
</evidence>
<keyword evidence="4" id="KW-0732">Signal</keyword>
<evidence type="ECO:0000256" key="5">
    <source>
        <dbReference type="ARBA" id="ARBA00022801"/>
    </source>
</evidence>
<evidence type="ECO:0000256" key="7">
    <source>
        <dbReference type="ARBA" id="ARBA00023505"/>
    </source>
</evidence>
<comment type="catalytic activity">
    <reaction evidence="16">
        <text>N-acetyl-beta-D-6-sulfogalactosaminyl-(1-&gt;4)-alpha-L-iduronyl-(1-&gt;3)-N-acetyl-D-6-sulfogalactosamine + H2O = alpha-L-iduronyl-(1-&gt;3)-N-acetyl-D-6-sulfogalactosamine + N-acetyl-D-6-sulfogalactosamine</text>
        <dbReference type="Rhea" id="RHEA:64384"/>
        <dbReference type="ChEBI" id="CHEBI:15377"/>
        <dbReference type="ChEBI" id="CHEBI:152567"/>
        <dbReference type="ChEBI" id="CHEBI:152568"/>
        <dbReference type="ChEBI" id="CHEBI:153064"/>
    </reaction>
    <physiologicalReaction direction="left-to-right" evidence="16">
        <dbReference type="Rhea" id="RHEA:64385"/>
    </physiologicalReaction>
</comment>
<dbReference type="InterPro" id="IPR017853">
    <property type="entry name" value="GH"/>
</dbReference>
<organism evidence="18 19">
    <name type="scientific">Hucho hucho</name>
    <name type="common">huchen</name>
    <dbReference type="NCBI Taxonomy" id="62062"/>
    <lineage>
        <taxon>Eukaryota</taxon>
        <taxon>Metazoa</taxon>
        <taxon>Chordata</taxon>
        <taxon>Craniata</taxon>
        <taxon>Vertebrata</taxon>
        <taxon>Euteleostomi</taxon>
        <taxon>Actinopterygii</taxon>
        <taxon>Neopterygii</taxon>
        <taxon>Teleostei</taxon>
        <taxon>Protacanthopterygii</taxon>
        <taxon>Salmoniformes</taxon>
        <taxon>Salmonidae</taxon>
        <taxon>Salmoninae</taxon>
        <taxon>Hucho</taxon>
    </lineage>
</organism>
<reference evidence="18" key="2">
    <citation type="submission" date="2025-08" db="UniProtKB">
        <authorList>
            <consortium name="Ensembl"/>
        </authorList>
    </citation>
    <scope>IDENTIFICATION</scope>
</reference>
<evidence type="ECO:0000256" key="4">
    <source>
        <dbReference type="ARBA" id="ARBA00022729"/>
    </source>
</evidence>
<evidence type="ECO:0000256" key="10">
    <source>
        <dbReference type="ARBA" id="ARBA00043190"/>
    </source>
</evidence>
<comment type="catalytic activity">
    <reaction evidence="15">
        <text>N-acetyl-beta-D-galactosaminyl-(1-&gt;4)-beta-D-3-sulfogalactosyl-(1-&gt;4)-beta-D-glucosyl-(1&lt;-&gt;1')-ceramide + H2O = a beta-D-3-sulfogalactosyl-(1-&gt;4)-beta-D-glucosyl-(1&lt;-&gt;1')-ceramide + N-acetyl-beta-D-galactosamine</text>
        <dbReference type="Rhea" id="RHEA:48276"/>
        <dbReference type="ChEBI" id="CHEBI:15377"/>
        <dbReference type="ChEBI" id="CHEBI:28497"/>
        <dbReference type="ChEBI" id="CHEBI:90163"/>
        <dbReference type="ChEBI" id="CHEBI:90164"/>
    </reaction>
    <physiologicalReaction direction="left-to-right" evidence="15">
        <dbReference type="Rhea" id="RHEA:48277"/>
    </physiologicalReaction>
</comment>
<feature type="domain" description="Glycoside hydrolase family 20 catalytic" evidence="17">
    <location>
        <begin position="1"/>
        <end position="29"/>
    </location>
</feature>
<evidence type="ECO:0000256" key="9">
    <source>
        <dbReference type="ARBA" id="ARBA00041405"/>
    </source>
</evidence>
<comment type="catalytic activity">
    <reaction evidence="12">
        <text>a ganglioside GM2 + H2O = a ganglioside GM3 + N-acetyl-beta-D-galactosamine</text>
        <dbReference type="Rhea" id="RHEA:47968"/>
        <dbReference type="ChEBI" id="CHEBI:15377"/>
        <dbReference type="ChEBI" id="CHEBI:28497"/>
        <dbReference type="ChEBI" id="CHEBI:79210"/>
        <dbReference type="ChEBI" id="CHEBI:79218"/>
    </reaction>
    <physiologicalReaction direction="left-to-right" evidence="12">
        <dbReference type="Rhea" id="RHEA:47969"/>
    </physiologicalReaction>
</comment>
<dbReference type="InterPro" id="IPR025705">
    <property type="entry name" value="Beta_hexosaminidase_sua/sub"/>
</dbReference>
<dbReference type="Gene3D" id="3.20.20.80">
    <property type="entry name" value="Glycosidases"/>
    <property type="match status" value="1"/>
</dbReference>
<dbReference type="PANTHER" id="PTHR22600">
    <property type="entry name" value="BETA-HEXOSAMINIDASE"/>
    <property type="match status" value="1"/>
</dbReference>
<dbReference type="Pfam" id="PF00728">
    <property type="entry name" value="Glyco_hydro_20"/>
    <property type="match status" value="1"/>
</dbReference>
<comment type="function">
    <text evidence="13">Hydrolyzes the non-reducing end N-acetyl-D-hexosamine and/or sulfated N-acetyl-D-hexosamine of glycoconjugates, such as the oligosaccharide moieties from proteins and neutral glycolipids, or from certain mucopolysaccharides. The isozyme S is as active as the isozyme A on the anionic bis-sulfated glycans, the chondroitin-6-sulfate trisaccharide (C6S-3), and the dermatan sulfate pentasaccharide, and the sulfated glycosphingolipid SM2. The isozyme B does not hydrolyze each of these substrates, however hydrolyzes efficiently neutral oligosaccharide. Only the isozyme A is responsible for the degradation of GM2 gangliosides in the presence of GM2A.</text>
</comment>
<dbReference type="Proteomes" id="UP000314982">
    <property type="component" value="Unassembled WGS sequence"/>
</dbReference>
<evidence type="ECO:0000256" key="8">
    <source>
        <dbReference type="ARBA" id="ARBA00040940"/>
    </source>
</evidence>
<dbReference type="STRING" id="62062.ENSHHUP00000001603"/>
<comment type="catalytic activity">
    <reaction evidence="11">
        <text>a ganglioside GM2 (d18:1(4E)) + H2O = a ganglioside GM3 (d18:1(4E)) + N-acetyl-beta-D-galactosamine</text>
        <dbReference type="Rhea" id="RHEA:47940"/>
        <dbReference type="ChEBI" id="CHEBI:15377"/>
        <dbReference type="ChEBI" id="CHEBI:28497"/>
        <dbReference type="ChEBI" id="CHEBI:60065"/>
        <dbReference type="ChEBI" id="CHEBI:71502"/>
    </reaction>
    <physiologicalReaction direction="left-to-right" evidence="11">
        <dbReference type="Rhea" id="RHEA:47941"/>
    </physiologicalReaction>
</comment>
<evidence type="ECO:0000256" key="16">
    <source>
        <dbReference type="ARBA" id="ARBA00049464"/>
    </source>
</evidence>
<comment type="catalytic activity">
    <reaction evidence="7">
        <text>beta-D-GalNAc-(1-&gt;4)-alpha-L-IdoA-(1-&gt;3)-beta-D-GalNAc-4-sulfate-(1-&gt;4)-alpha-L-IdoA-(1-&gt;3)-D-GalNAc-4-sulfate + H2O = alpha-L-IdoA-(1-&gt;3)-beta-D-GalNAc-4-sulfate-(1-&gt;4)-alpha-L-IdoA-(1-&gt;3)-D-GalNAc-4-sulfate + N-acetyl-D-galactosamine</text>
        <dbReference type="Rhea" id="RHEA:64372"/>
        <dbReference type="ChEBI" id="CHEBI:15377"/>
        <dbReference type="ChEBI" id="CHEBI:28037"/>
        <dbReference type="ChEBI" id="CHEBI:152565"/>
        <dbReference type="ChEBI" id="CHEBI:152566"/>
    </reaction>
    <physiologicalReaction direction="left-to-right" evidence="7">
        <dbReference type="Rhea" id="RHEA:64373"/>
    </physiologicalReaction>
</comment>
<dbReference type="EC" id="3.2.1.52" evidence="3"/>
<evidence type="ECO:0000256" key="6">
    <source>
        <dbReference type="ARBA" id="ARBA00023145"/>
    </source>
</evidence>
<evidence type="ECO:0000259" key="17">
    <source>
        <dbReference type="Pfam" id="PF00728"/>
    </source>
</evidence>
<name>A0A4W5JB30_9TELE</name>
<dbReference type="InterPro" id="IPR015883">
    <property type="entry name" value="Glyco_hydro_20_cat"/>
</dbReference>
<dbReference type="PANTHER" id="PTHR22600:SF39">
    <property type="entry name" value="BETA-HEXOSAMINIDASE SUBUNIT ALPHA"/>
    <property type="match status" value="1"/>
</dbReference>
<dbReference type="AlphaFoldDB" id="A0A4W5JB30"/>
<evidence type="ECO:0000256" key="12">
    <source>
        <dbReference type="ARBA" id="ARBA00043827"/>
    </source>
</evidence>
<keyword evidence="5" id="KW-0378">Hydrolase</keyword>
<keyword evidence="6" id="KW-0865">Zymogen</keyword>
<reference evidence="19" key="1">
    <citation type="submission" date="2018-06" db="EMBL/GenBank/DDBJ databases">
        <title>Genome assembly of Danube salmon.</title>
        <authorList>
            <person name="Macqueen D.J."/>
            <person name="Gundappa M.K."/>
        </authorList>
    </citation>
    <scope>NUCLEOTIDE SEQUENCE [LARGE SCALE GENOMIC DNA]</scope>
</reference>
<dbReference type="Ensembl" id="ENSHHUT00000001656.1">
    <property type="protein sequence ID" value="ENSHHUP00000001603.1"/>
    <property type="gene ID" value="ENSHHUG00000001075.1"/>
</dbReference>
<comment type="catalytic activity">
    <reaction evidence="1">
        <text>Hydrolysis of terminal non-reducing N-acetyl-D-hexosamine residues in N-acetyl-beta-D-hexosaminides.</text>
        <dbReference type="EC" id="3.2.1.52"/>
    </reaction>
</comment>
<sequence>MWGEYVDATNLSPRLWPRASAAAERLWSDEKMTSSVTDAFPRLVDFRCRLLRYRVMCTSIWVEEEMTLLSSPVSLYSFPH</sequence>
<evidence type="ECO:0000256" key="3">
    <source>
        <dbReference type="ARBA" id="ARBA00012663"/>
    </source>
</evidence>
<evidence type="ECO:0000256" key="1">
    <source>
        <dbReference type="ARBA" id="ARBA00001231"/>
    </source>
</evidence>
<evidence type="ECO:0000313" key="18">
    <source>
        <dbReference type="Ensembl" id="ENSHHUP00000001603.1"/>
    </source>
</evidence>
<comment type="similarity">
    <text evidence="2">Belongs to the glycosyl hydrolase 20 family.</text>
</comment>
<reference evidence="18" key="3">
    <citation type="submission" date="2025-09" db="UniProtKB">
        <authorList>
            <consortium name="Ensembl"/>
        </authorList>
    </citation>
    <scope>IDENTIFICATION</scope>
</reference>
<protein>
    <recommendedName>
        <fullName evidence="8">Beta-hexosaminidase subunit alpha</fullName>
        <ecNumber evidence="3">3.2.1.52</ecNumber>
    </recommendedName>
    <alternativeName>
        <fullName evidence="9">Beta-N-acetylhexosaminidase subunit alpha</fullName>
    </alternativeName>
    <alternativeName>
        <fullName evidence="10">N-acetyl-beta-glucosaminidase subunit alpha</fullName>
    </alternativeName>
</protein>
<dbReference type="GO" id="GO:0005975">
    <property type="term" value="P:carbohydrate metabolic process"/>
    <property type="evidence" value="ECO:0007669"/>
    <property type="project" value="InterPro"/>
</dbReference>